<dbReference type="NCBIfam" id="TIGR02096">
    <property type="entry name" value="ketosteroid isomerase-related protein"/>
    <property type="match status" value="1"/>
</dbReference>
<dbReference type="RefSeq" id="WP_037003280.1">
    <property type="nucleotide sequence ID" value="NZ_JFJN01000062.1"/>
</dbReference>
<dbReference type="Proteomes" id="UP000023842">
    <property type="component" value="Unassembled WGS sequence"/>
</dbReference>
<comment type="caution">
    <text evidence="2">The sequence shown here is derived from an EMBL/GenBank/DDBJ whole genome shotgun (WGS) entry which is preliminary data.</text>
</comment>
<name>A0ABP3BTE7_9GAMM</name>
<organism evidence="2 3">
    <name type="scientific">Ectopseudomonas composti</name>
    <dbReference type="NCBI Taxonomy" id="658457"/>
    <lineage>
        <taxon>Bacteria</taxon>
        <taxon>Pseudomonadati</taxon>
        <taxon>Pseudomonadota</taxon>
        <taxon>Gammaproteobacteria</taxon>
        <taxon>Pseudomonadales</taxon>
        <taxon>Pseudomonadaceae</taxon>
        <taxon>Ectopseudomonas</taxon>
    </lineage>
</organism>
<dbReference type="EMBL" id="JFJN01000062">
    <property type="protein sequence ID" value="EZH78781.1"/>
    <property type="molecule type" value="Genomic_DNA"/>
</dbReference>
<keyword evidence="3" id="KW-1185">Reference proteome</keyword>
<proteinExistence type="predicted"/>
<evidence type="ECO:0000313" key="2">
    <source>
        <dbReference type="EMBL" id="EZH78781.1"/>
    </source>
</evidence>
<protein>
    <recommendedName>
        <fullName evidence="1">SnoaL-like domain-containing protein</fullName>
    </recommendedName>
</protein>
<dbReference type="CDD" id="cd00531">
    <property type="entry name" value="NTF2_like"/>
    <property type="match status" value="1"/>
</dbReference>
<sequence>MTATELVQAYYTAFNTGDMPAFLDLLTDDVVHHINQGERQIGKATFAAFMDKMNRCYRERLTDIVVMQNAEGTRAAAEFVVHGEYLADDEGLPPANGQTYVLPAGAFFEIKNGKVARISNYYNLNDWVAQVG</sequence>
<evidence type="ECO:0000259" key="1">
    <source>
        <dbReference type="Pfam" id="PF12680"/>
    </source>
</evidence>
<gene>
    <name evidence="2" type="ORF">AU05_19865</name>
</gene>
<dbReference type="InterPro" id="IPR011721">
    <property type="entry name" value="CHP02096"/>
</dbReference>
<evidence type="ECO:0000313" key="3">
    <source>
        <dbReference type="Proteomes" id="UP000023842"/>
    </source>
</evidence>
<dbReference type="SUPFAM" id="SSF54427">
    <property type="entry name" value="NTF2-like"/>
    <property type="match status" value="1"/>
</dbReference>
<dbReference type="InterPro" id="IPR037401">
    <property type="entry name" value="SnoaL-like"/>
</dbReference>
<reference evidence="3" key="1">
    <citation type="journal article" date="2014" name="Genome Announc.">
        <title>Draft Genome Sequence of the algae degrading bacterium Pseudomonas mendocina AD6.</title>
        <authorList>
            <person name="Barney B.M."/>
            <person name="Lenneman E.M."/>
        </authorList>
    </citation>
    <scope>NUCLEOTIDE SEQUENCE [LARGE SCALE GENOMIC DNA]</scope>
    <source>
        <strain evidence="3">AD6</strain>
    </source>
</reference>
<dbReference type="Gene3D" id="3.10.450.50">
    <property type="match status" value="1"/>
</dbReference>
<dbReference type="InterPro" id="IPR032710">
    <property type="entry name" value="NTF2-like_dom_sf"/>
</dbReference>
<feature type="domain" description="SnoaL-like" evidence="1">
    <location>
        <begin position="7"/>
        <end position="118"/>
    </location>
</feature>
<accession>A0ABP3BTE7</accession>
<dbReference type="Pfam" id="PF12680">
    <property type="entry name" value="SnoaL_2"/>
    <property type="match status" value="1"/>
</dbReference>